<dbReference type="EMBL" id="OZ020104">
    <property type="protein sequence ID" value="CAK9278284.1"/>
    <property type="molecule type" value="Genomic_DNA"/>
</dbReference>
<evidence type="ECO:0000313" key="2">
    <source>
        <dbReference type="Proteomes" id="UP001497444"/>
    </source>
</evidence>
<dbReference type="Proteomes" id="UP001497444">
    <property type="component" value="Chromosome 9"/>
</dbReference>
<keyword evidence="2" id="KW-1185">Reference proteome</keyword>
<name>A0ABP0XGM7_9BRYO</name>
<reference evidence="1" key="1">
    <citation type="submission" date="2024-02" db="EMBL/GenBank/DDBJ databases">
        <authorList>
            <consortium name="ELIXIR-Norway"/>
            <consortium name="Elixir Norway"/>
        </authorList>
    </citation>
    <scope>NUCLEOTIDE SEQUENCE</scope>
</reference>
<accession>A0ABP0XGM7</accession>
<proteinExistence type="predicted"/>
<sequence>MQHSCSDMPWECKWSWLMQSSWCVSSLISNLKSGRSSCSNKATSKGETFKSSYNGVSGFGGYFVTNLFHVHLVYVLQDLLSHFCCKLGFDMAFRINGFNCSSKP</sequence>
<organism evidence="1 2">
    <name type="scientific">Sphagnum jensenii</name>
    <dbReference type="NCBI Taxonomy" id="128206"/>
    <lineage>
        <taxon>Eukaryota</taxon>
        <taxon>Viridiplantae</taxon>
        <taxon>Streptophyta</taxon>
        <taxon>Embryophyta</taxon>
        <taxon>Bryophyta</taxon>
        <taxon>Sphagnophytina</taxon>
        <taxon>Sphagnopsida</taxon>
        <taxon>Sphagnales</taxon>
        <taxon>Sphagnaceae</taxon>
        <taxon>Sphagnum</taxon>
    </lineage>
</organism>
<protein>
    <submittedName>
        <fullName evidence="1">Uncharacterized protein</fullName>
    </submittedName>
</protein>
<gene>
    <name evidence="1" type="ORF">CSSPJE1EN1_LOCUS23762</name>
</gene>
<evidence type="ECO:0000313" key="1">
    <source>
        <dbReference type="EMBL" id="CAK9278284.1"/>
    </source>
</evidence>